<keyword evidence="2" id="KW-1185">Reference proteome</keyword>
<organism evidence="1 2">
    <name type="scientific">Candidatus Acidiferrum panamense</name>
    <dbReference type="NCBI Taxonomy" id="2741543"/>
    <lineage>
        <taxon>Bacteria</taxon>
        <taxon>Pseudomonadati</taxon>
        <taxon>Acidobacteriota</taxon>
        <taxon>Terriglobia</taxon>
        <taxon>Candidatus Acidiferrales</taxon>
        <taxon>Candidatus Acidiferrum</taxon>
    </lineage>
</organism>
<accession>A0A7V8NPM3</accession>
<dbReference type="EMBL" id="JACDQQ010000841">
    <property type="protein sequence ID" value="MBA0085056.1"/>
    <property type="molecule type" value="Genomic_DNA"/>
</dbReference>
<dbReference type="Pfam" id="PF11376">
    <property type="entry name" value="DUF3179"/>
    <property type="match status" value="1"/>
</dbReference>
<sequence>MFRAEGRGKELHFENAGVIGGNEVFRDRESGSRWQQSSLEAISGPMKGEHLQLRPFLLTNWGEWHKLHPDTLVLRPLPGYAERIRETNQRVLE</sequence>
<evidence type="ECO:0000313" key="2">
    <source>
        <dbReference type="Proteomes" id="UP000567293"/>
    </source>
</evidence>
<evidence type="ECO:0000313" key="1">
    <source>
        <dbReference type="EMBL" id="MBA0085056.1"/>
    </source>
</evidence>
<name>A0A7V8NPM3_9BACT</name>
<feature type="non-terminal residue" evidence="1">
    <location>
        <position position="93"/>
    </location>
</feature>
<proteinExistence type="predicted"/>
<comment type="caution">
    <text evidence="1">The sequence shown here is derived from an EMBL/GenBank/DDBJ whole genome shotgun (WGS) entry which is preliminary data.</text>
</comment>
<dbReference type="InterPro" id="IPR021516">
    <property type="entry name" value="DUF3179"/>
</dbReference>
<gene>
    <name evidence="1" type="ORF">HRJ53_08670</name>
</gene>
<reference evidence="1" key="1">
    <citation type="submission" date="2020-06" db="EMBL/GenBank/DDBJ databases">
        <title>Legume-microbial interactions unlock mineral nutrients during tropical forest succession.</title>
        <authorList>
            <person name="Epihov D.Z."/>
        </authorList>
    </citation>
    <scope>NUCLEOTIDE SEQUENCE [LARGE SCALE GENOMIC DNA]</scope>
    <source>
        <strain evidence="1">Pan2503</strain>
    </source>
</reference>
<protein>
    <submittedName>
        <fullName evidence="1">DUF3179 domain-containing protein</fullName>
    </submittedName>
</protein>
<dbReference type="AlphaFoldDB" id="A0A7V8NPM3"/>
<dbReference type="Proteomes" id="UP000567293">
    <property type="component" value="Unassembled WGS sequence"/>
</dbReference>